<protein>
    <submittedName>
        <fullName evidence="1">Putative outcast ele5 orf2-h 1e-60-j 4</fullName>
    </submittedName>
</protein>
<evidence type="ECO:0000313" key="1">
    <source>
        <dbReference type="EMBL" id="JAA71136.1"/>
    </source>
</evidence>
<sequence length="108" mass="12791">MWFTNKMKRLLNGRCRLLRRYLSQRTDEMSNRLDILGKEIKLKIKSAKDRFYSPLGEKLRRSPKEMCKFVKFNGKEDSTIPPILAEQGDVINDVDKANCLMITFSQFW</sequence>
<proteinExistence type="evidence at transcript level"/>
<dbReference type="EMBL" id="GADI01002672">
    <property type="protein sequence ID" value="JAA71136.1"/>
    <property type="molecule type" value="mRNA"/>
</dbReference>
<reference evidence="1" key="1">
    <citation type="submission" date="2012-12" db="EMBL/GenBank/DDBJ databases">
        <title>Identification and characterization of a phenylalanine ammonia-lyase gene family in Isatis indigotica Fort.</title>
        <authorList>
            <person name="Liu Q."/>
            <person name="Chen J."/>
            <person name="Zhou X."/>
            <person name="Di P."/>
            <person name="Xiao Y."/>
            <person name="Xuan H."/>
            <person name="Zhang L."/>
            <person name="Chen W."/>
        </authorList>
    </citation>
    <scope>NUCLEOTIDE SEQUENCE</scope>
    <source>
        <tissue evidence="1">Salivary gland</tissue>
    </source>
</reference>
<name>A0A0K8RJ83_IXORI</name>
<organism evidence="1">
    <name type="scientific">Ixodes ricinus</name>
    <name type="common">Common tick</name>
    <name type="synonym">Acarus ricinus</name>
    <dbReference type="NCBI Taxonomy" id="34613"/>
    <lineage>
        <taxon>Eukaryota</taxon>
        <taxon>Metazoa</taxon>
        <taxon>Ecdysozoa</taxon>
        <taxon>Arthropoda</taxon>
        <taxon>Chelicerata</taxon>
        <taxon>Arachnida</taxon>
        <taxon>Acari</taxon>
        <taxon>Parasitiformes</taxon>
        <taxon>Ixodida</taxon>
        <taxon>Ixodoidea</taxon>
        <taxon>Ixodidae</taxon>
        <taxon>Ixodinae</taxon>
        <taxon>Ixodes</taxon>
    </lineage>
</organism>
<accession>A0A0K8RJ83</accession>
<dbReference type="AlphaFoldDB" id="A0A0K8RJ83"/>